<dbReference type="RefSeq" id="WP_064241503.1">
    <property type="nucleotide sequence ID" value="NZ_LPUX01000053.1"/>
</dbReference>
<accession>A0A178Y0U9</accession>
<dbReference type="Proteomes" id="UP000094025">
    <property type="component" value="Unassembled WGS sequence"/>
</dbReference>
<sequence length="101" mass="10623">MASKGETVEAASGLANAFYRRKGNPHGRHPVFARAETIADDLVGTNAAAAFDTSDERFPLDTASEPAALPDAAAAYVLAMARILARAAYLTSVGRLVQFVE</sequence>
<proteinExistence type="predicted"/>
<evidence type="ECO:0000313" key="2">
    <source>
        <dbReference type="Proteomes" id="UP000094025"/>
    </source>
</evidence>
<organism evidence="1 2">
    <name type="scientific">Sinorhizobium glycinis</name>
    <dbReference type="NCBI Taxonomy" id="1472378"/>
    <lineage>
        <taxon>Bacteria</taxon>
        <taxon>Pseudomonadati</taxon>
        <taxon>Pseudomonadota</taxon>
        <taxon>Alphaproteobacteria</taxon>
        <taxon>Hyphomicrobiales</taxon>
        <taxon>Rhizobiaceae</taxon>
        <taxon>Sinorhizobium/Ensifer group</taxon>
        <taxon>Sinorhizobium</taxon>
    </lineage>
</organism>
<dbReference type="AlphaFoldDB" id="A0A178Y0U9"/>
<dbReference type="STRING" id="1472378.AU381_04865"/>
<comment type="caution">
    <text evidence="1">The sequence shown here is derived from an EMBL/GenBank/DDBJ whole genome shotgun (WGS) entry which is preliminary data.</text>
</comment>
<gene>
    <name evidence="1" type="ORF">AU381_04865</name>
</gene>
<name>A0A178Y0U9_9HYPH</name>
<protein>
    <submittedName>
        <fullName evidence="1">Uncharacterized protein</fullName>
    </submittedName>
</protein>
<reference evidence="1 2" key="1">
    <citation type="journal article" date="2016" name="Int. J. Syst. Evol. Microbiol.">
        <title>Ensifer glycinis sp. nov., an novel rhizobial species associated with Glycine spp.</title>
        <authorList>
            <person name="Yan H."/>
            <person name="Yan J."/>
            <person name="Sui X.H."/>
            <person name="Wang E.T."/>
            <person name="Chen W.X."/>
            <person name="Zhang X.X."/>
            <person name="Chen W.F."/>
        </authorList>
    </citation>
    <scope>NUCLEOTIDE SEQUENCE [LARGE SCALE GENOMIC DNA]</scope>
    <source>
        <strain evidence="1 2">CCBAU 23380</strain>
    </source>
</reference>
<evidence type="ECO:0000313" key="1">
    <source>
        <dbReference type="EMBL" id="OAP41209.1"/>
    </source>
</evidence>
<keyword evidence="2" id="KW-1185">Reference proteome</keyword>
<dbReference type="EMBL" id="LPUX01000053">
    <property type="protein sequence ID" value="OAP41209.1"/>
    <property type="molecule type" value="Genomic_DNA"/>
</dbReference>